<dbReference type="PROSITE" id="PS52004">
    <property type="entry name" value="KS3_2"/>
    <property type="match status" value="1"/>
</dbReference>
<keyword evidence="3" id="KW-0808">Transferase</keyword>
<dbReference type="SUPFAM" id="SSF51735">
    <property type="entry name" value="NAD(P)-binding Rossmann-fold domains"/>
    <property type="match status" value="2"/>
</dbReference>
<feature type="region of interest" description="C-terminal hotdog fold" evidence="4">
    <location>
        <begin position="2190"/>
        <end position="2337"/>
    </location>
</feature>
<dbReference type="InterPro" id="IPR057326">
    <property type="entry name" value="KR_dom"/>
</dbReference>
<dbReference type="SMART" id="SM00822">
    <property type="entry name" value="PKS_KR"/>
    <property type="match status" value="1"/>
</dbReference>
<dbReference type="InterPro" id="IPR036736">
    <property type="entry name" value="ACP-like_sf"/>
</dbReference>
<dbReference type="Pfam" id="PF02801">
    <property type="entry name" value="Ketoacyl-synt_C"/>
    <property type="match status" value="1"/>
</dbReference>
<dbReference type="PROSITE" id="PS50075">
    <property type="entry name" value="CARRIER"/>
    <property type="match status" value="3"/>
</dbReference>
<dbReference type="PROSITE" id="PS00606">
    <property type="entry name" value="KS3_1"/>
    <property type="match status" value="1"/>
</dbReference>
<feature type="active site" description="Proton acceptor; for dehydratase activity" evidence="4">
    <location>
        <position position="2083"/>
    </location>
</feature>
<dbReference type="InterPro" id="IPR020841">
    <property type="entry name" value="PKS_Beta-ketoAc_synthase_dom"/>
</dbReference>
<comment type="caution">
    <text evidence="9">The sequence shown here is derived from an EMBL/GenBank/DDBJ whole genome shotgun (WGS) entry which is preliminary data.</text>
</comment>
<dbReference type="Pfam" id="PF00109">
    <property type="entry name" value="ketoacyl-synt"/>
    <property type="match status" value="1"/>
</dbReference>
<keyword evidence="2" id="KW-0597">Phosphoprotein</keyword>
<dbReference type="InterPro" id="IPR042104">
    <property type="entry name" value="PKS_dehydratase_sf"/>
</dbReference>
<evidence type="ECO:0000313" key="9">
    <source>
        <dbReference type="EMBL" id="GAA1854507.1"/>
    </source>
</evidence>
<dbReference type="InterPro" id="IPR014030">
    <property type="entry name" value="Ketoacyl_synth_N"/>
</dbReference>
<feature type="domain" description="Carrier" evidence="6">
    <location>
        <begin position="1394"/>
        <end position="1474"/>
    </location>
</feature>
<proteinExistence type="predicted"/>
<organism evidence="9 10">
    <name type="scientific">Pseudonocardia ailaonensis</name>
    <dbReference type="NCBI Taxonomy" id="367279"/>
    <lineage>
        <taxon>Bacteria</taxon>
        <taxon>Bacillati</taxon>
        <taxon>Actinomycetota</taxon>
        <taxon>Actinomycetes</taxon>
        <taxon>Pseudonocardiales</taxon>
        <taxon>Pseudonocardiaceae</taxon>
        <taxon>Pseudonocardia</taxon>
    </lineage>
</organism>
<accession>A0ABN2N630</accession>
<protein>
    <recommendedName>
        <fullName evidence="11">Polyketide-type polyunsaturated fatty acid synthase PfaA</fullName>
    </recommendedName>
</protein>
<dbReference type="InterPro" id="IPR016035">
    <property type="entry name" value="Acyl_Trfase/lysoPLipase"/>
</dbReference>
<evidence type="ECO:0000256" key="2">
    <source>
        <dbReference type="ARBA" id="ARBA00022553"/>
    </source>
</evidence>
<dbReference type="Pfam" id="PF00550">
    <property type="entry name" value="PP-binding"/>
    <property type="match status" value="4"/>
</dbReference>
<dbReference type="InterPro" id="IPR001227">
    <property type="entry name" value="Ac_transferase_dom_sf"/>
</dbReference>
<dbReference type="Proteomes" id="UP001500449">
    <property type="component" value="Unassembled WGS sequence"/>
</dbReference>
<dbReference type="InterPro" id="IPR014043">
    <property type="entry name" value="Acyl_transferase_dom"/>
</dbReference>
<feature type="compositionally biased region" description="Low complexity" evidence="5">
    <location>
        <begin position="1179"/>
        <end position="1190"/>
    </location>
</feature>
<evidence type="ECO:0000313" key="10">
    <source>
        <dbReference type="Proteomes" id="UP001500449"/>
    </source>
</evidence>
<dbReference type="PANTHER" id="PTHR43074:SF1">
    <property type="entry name" value="BETA-KETOACYL SYNTHASE FAMILY PROTEIN-RELATED"/>
    <property type="match status" value="1"/>
</dbReference>
<feature type="domain" description="Ketosynthase family 3 (KS3)" evidence="7">
    <location>
        <begin position="14"/>
        <end position="477"/>
    </location>
</feature>
<feature type="region of interest" description="Disordered" evidence="5">
    <location>
        <begin position="1179"/>
        <end position="1213"/>
    </location>
</feature>
<evidence type="ECO:0000256" key="3">
    <source>
        <dbReference type="ARBA" id="ARBA00022679"/>
    </source>
</evidence>
<sequence length="2351" mass="240112">MSDSPHRIGRRTADVPIAIVGMAGLFPMARNYRDYWQNILDAVDCTTDVPETHWRPEDYFDPTPSTDPSHPDTTYCTRGGFVPETRFSPGEFGLPPNQLEVTTTVQLLSLVVARDLLRDAGAVTDAGNAGWYDPARTGVTLGVTGPMPLTHPMAARLETPVLKEVVRSCGLSDADAEAIAQKYLLAFPPWEENTFPGLLGNVTAGRIANRFDLGGMNCAVDAACASSLSALRMAAAELAEGRADMMITGGCDTENTVFGYMCFSRTQALSKGGKIKPFDDAADGTLVGEGIGLLALKRLEDAERDGDRVYAVVQGIGSSSDGRFGSIYAPRASGQELALRRAYTDAGISPAAVELFEGHATGTTVGDRTELTALGSVLGEATDERGYAAIGSVKSQIGHTKGAAGTASLMKLALSLRHKVLPPTINIDTPNKALDDHALYPNTVTRPWIRDPRRPVRHAAASAMGFGGTNFHVVLSEASPERPATAHRGPRAHVWHAPSRSALLAALDGPPSEGEIPASDARLGFVARTDEEAAALRDVARATLAGSTEDSWSHPRGIWFRAAALPSVTVAALFAGQGSQYVEMGRQAAIDLPPVGAAFDAANAGFGDSGADTLAAAVFPPPSFTPDAAAREEALRRTDYAQPAIGALAAGQFAVLRSFGLAPAGFLGHSYGELTALWAAGSLSDDDFHALSRARGRAMAPPADPGYDPGTMAAVSASREVVEEVLAGIDGAVVCNHNAPSQVVIGGSGAAVAAAVAAFGERGISATELPVAAAFHTSHVDHAVEAFRTAVSAVEVGEPAGLLVANSPGAEYGPDVAANREVLAEQLRRPVEFVAGLQRLAADGATVFVEFGPKKVLTGLVERTLGERAIAIATDAGPSGDSAVSLLGAAVQLVVLGAPLAGLDRYAAEPFAEVEPKGMTITLSGMTYRPESRNEAYREALTSGYTVTLPTAPAAPAPAALAPGTALPLGATATAAAVVPPAAGSVPVGSAAGLASPAPGAALPVGAAVPAAPSAPGAATAVALSGAPAPLPSPAGSAVTTTRLAGDPLAEHVDLHARYLDSQLRITEGLVDVLRAQGGQVDPQVHAGVRAVADSALAISRGHTHANEVLSRMTGLLGAPAPAAPAPATPAPANALALTAPLAPAAPTNGGLPGGAHVNGTGPHGFGAHGSGAVALAEAPTPTTPAHTGGTEAGGVGGSTAPAAPSVPTAAPTGPDPDAVRAALLAVVSEKTGYPVDMVEPGMDLEADLGIDSIKRVQILGAVSERIPGLPQVGPEQLAELRSVDDIVGVLAAGAPTATPVAAGPDAAAVRAALLAVVSEKTGYPVEMVEPGMDLEADLGIDSIKRVQILGAVSERIPGLPQVGPEQLAELRSVDDIVGVLAAATPAPAAPAGADASSVRAALLAVVSEKTGYPVDMVEPGMDLEADLGIDSIKRVQILGAVAERIPGLPPVGPEQLAELRSVDDIVGVLAAAPATPAPGTPVPSGVDPDAVRAALLTVVSEKTGYPVDMVEPTMDLEADLGIDSIKRVQILGAVAELVPGVTPVGPEQLAELRSVDDIVAVLAGAPAGQPVAVVEPERAVDVRPHRFTIDLAPLPPLDRLAEPFAAQPVAWIVERGTSAPAALVEGLRARGWTVTTDRPDDLDAVILLAGPQFPAEQLLSDAVLTAGATVEALRRRETRAAFLTVTRIDGGLGHHGTAELGLALQGGLTGLAKTLAREAPTVFARAVDVAPGLDDTAVSDVVLAELHDPDLTAEVGVDADRARWTPVRTDRGLAGTPVEEAPLGADDVVLVTGGARGVTATCVIALAERVPAEFLLLGRTTGIDEPEPAWAAGVPDDGLKAALITDLRHGTGGFGPKEVEQQVSALKARREIRSTLDAVRAAGARARYLSADVADADGVRAALGDDATRVTTLVHGAGALADAALPDKTAEAVARVFGPKLGGLRAVLDAVETSPRVIVFGSVAGVLGNPGQADYAAANEALDRAAATLRHHGQGGTAIHWGAWDGGMVTPELKELFAARGVALLAPETGAAAFVEELTRGERSVLVAPGGALAPVAPEPVREVTVRRDTHALTRDAVVADHRIGAAPVLPLSAAIGWMARTAERTHRDLRVVGLRDVGVHRGIVLDGTEPAELELGLDRGTVEGGTLTVRARITSGSQGGGSTPAQPHFGATLVLAAGPAVPPAGEAWTPTEGDDGLQVYRDADLFHGPLLQGLRRVVERAETRLVAECALADIPLAGGGWAAELHSPVLGDVVLQVASVLGVWHQQAGCLPLSVGAVDLYAPIPDGTPFRVIADDLRPTTGGVTVNATVTDPEGRILQRWTDIGAVSTPDMAAKFAEAVRVRNEEGTR</sequence>
<dbReference type="InterPro" id="IPR018201">
    <property type="entry name" value="Ketoacyl_synth_AS"/>
</dbReference>
<name>A0ABN2N630_9PSEU</name>
<dbReference type="InterPro" id="IPR016036">
    <property type="entry name" value="Malonyl_transacylase_ACP-bd"/>
</dbReference>
<dbReference type="InterPro" id="IPR049900">
    <property type="entry name" value="PKS_mFAS_DH"/>
</dbReference>
<dbReference type="InterPro" id="IPR052568">
    <property type="entry name" value="PKS-FAS_Synthase"/>
</dbReference>
<feature type="domain" description="Carrier" evidence="6">
    <location>
        <begin position="1215"/>
        <end position="1295"/>
    </location>
</feature>
<dbReference type="CDD" id="cd00833">
    <property type="entry name" value="PKS"/>
    <property type="match status" value="1"/>
</dbReference>
<feature type="active site" description="Proton donor; for dehydratase activity" evidence="4">
    <location>
        <position position="2254"/>
    </location>
</feature>
<evidence type="ECO:0000256" key="4">
    <source>
        <dbReference type="PROSITE-ProRule" id="PRU01363"/>
    </source>
</evidence>
<dbReference type="Pfam" id="PF00698">
    <property type="entry name" value="Acyl_transf_1"/>
    <property type="match status" value="1"/>
</dbReference>
<dbReference type="InterPro" id="IPR014031">
    <property type="entry name" value="Ketoacyl_synth_C"/>
</dbReference>
<dbReference type="InterPro" id="IPR009081">
    <property type="entry name" value="PP-bd_ACP"/>
</dbReference>
<dbReference type="SMART" id="SM00827">
    <property type="entry name" value="PKS_AT"/>
    <property type="match status" value="1"/>
</dbReference>
<evidence type="ECO:0000256" key="1">
    <source>
        <dbReference type="ARBA" id="ARBA00022450"/>
    </source>
</evidence>
<feature type="domain" description="Carrier" evidence="6">
    <location>
        <begin position="1305"/>
        <end position="1385"/>
    </location>
</feature>
<evidence type="ECO:0008006" key="11">
    <source>
        <dbReference type="Google" id="ProtNLM"/>
    </source>
</evidence>
<dbReference type="InterPro" id="IPR016039">
    <property type="entry name" value="Thiolase-like"/>
</dbReference>
<dbReference type="InterPro" id="IPR036291">
    <property type="entry name" value="NAD(P)-bd_dom_sf"/>
</dbReference>
<dbReference type="Gene3D" id="3.40.50.720">
    <property type="entry name" value="NAD(P)-binding Rossmann-like Domain"/>
    <property type="match status" value="1"/>
</dbReference>
<dbReference type="SUPFAM" id="SSF47336">
    <property type="entry name" value="ACP-like"/>
    <property type="match status" value="4"/>
</dbReference>
<feature type="region of interest" description="N-terminal hotdog fold" evidence="4">
    <location>
        <begin position="2044"/>
        <end position="2178"/>
    </location>
</feature>
<evidence type="ECO:0000256" key="5">
    <source>
        <dbReference type="SAM" id="MobiDB-lite"/>
    </source>
</evidence>
<dbReference type="SUPFAM" id="SSF53901">
    <property type="entry name" value="Thiolase-like"/>
    <property type="match status" value="1"/>
</dbReference>
<feature type="compositionally biased region" description="Low complexity" evidence="5">
    <location>
        <begin position="1199"/>
        <end position="1213"/>
    </location>
</feature>
<evidence type="ECO:0000259" key="6">
    <source>
        <dbReference type="PROSITE" id="PS50075"/>
    </source>
</evidence>
<gene>
    <name evidence="9" type="ORF">GCM10009836_38230</name>
</gene>
<evidence type="ECO:0000259" key="8">
    <source>
        <dbReference type="PROSITE" id="PS52019"/>
    </source>
</evidence>
<dbReference type="Gene3D" id="3.30.70.250">
    <property type="entry name" value="Malonyl-CoA ACP transacylase, ACP-binding"/>
    <property type="match status" value="1"/>
</dbReference>
<dbReference type="Pfam" id="PF08659">
    <property type="entry name" value="KR"/>
    <property type="match status" value="1"/>
</dbReference>
<dbReference type="PANTHER" id="PTHR43074">
    <property type="entry name" value="OMEGA-3 POLYUNSATURATED FATTY ACID SYNTHASE PFAB-RELATED"/>
    <property type="match status" value="1"/>
</dbReference>
<reference evidence="9 10" key="1">
    <citation type="journal article" date="2019" name="Int. J. Syst. Evol. Microbiol.">
        <title>The Global Catalogue of Microorganisms (GCM) 10K type strain sequencing project: providing services to taxonomists for standard genome sequencing and annotation.</title>
        <authorList>
            <consortium name="The Broad Institute Genomics Platform"/>
            <consortium name="The Broad Institute Genome Sequencing Center for Infectious Disease"/>
            <person name="Wu L."/>
            <person name="Ma J."/>
        </authorList>
    </citation>
    <scope>NUCLEOTIDE SEQUENCE [LARGE SCALE GENOMIC DNA]</scope>
    <source>
        <strain evidence="9 10">JCM 16009</strain>
    </source>
</reference>
<dbReference type="RefSeq" id="WP_344418551.1">
    <property type="nucleotide sequence ID" value="NZ_BAAAQK010000012.1"/>
</dbReference>
<dbReference type="SUPFAM" id="SSF55048">
    <property type="entry name" value="Probable ACP-binding domain of malonyl-CoA ACP transacylase"/>
    <property type="match status" value="1"/>
</dbReference>
<dbReference type="Gene3D" id="3.10.129.110">
    <property type="entry name" value="Polyketide synthase dehydratase"/>
    <property type="match status" value="1"/>
</dbReference>
<dbReference type="Gene3D" id="3.40.47.10">
    <property type="match status" value="1"/>
</dbReference>
<dbReference type="Gene3D" id="3.40.366.10">
    <property type="entry name" value="Malonyl-Coenzyme A Acyl Carrier Protein, domain 2"/>
    <property type="match status" value="1"/>
</dbReference>
<evidence type="ECO:0000259" key="7">
    <source>
        <dbReference type="PROSITE" id="PS52004"/>
    </source>
</evidence>
<dbReference type="InterPro" id="IPR013968">
    <property type="entry name" value="PKS_KR"/>
</dbReference>
<dbReference type="EMBL" id="BAAAQK010000012">
    <property type="protein sequence ID" value="GAA1854507.1"/>
    <property type="molecule type" value="Genomic_DNA"/>
</dbReference>
<dbReference type="SMART" id="SM00825">
    <property type="entry name" value="PKS_KS"/>
    <property type="match status" value="1"/>
</dbReference>
<dbReference type="SUPFAM" id="SSF52151">
    <property type="entry name" value="FabD/lysophospholipase-like"/>
    <property type="match status" value="1"/>
</dbReference>
<keyword evidence="10" id="KW-1185">Reference proteome</keyword>
<keyword evidence="1" id="KW-0596">Phosphopantetheine</keyword>
<dbReference type="Gene3D" id="1.10.1200.10">
    <property type="entry name" value="ACP-like"/>
    <property type="match status" value="4"/>
</dbReference>
<feature type="domain" description="PKS/mFAS DH" evidence="8">
    <location>
        <begin position="2044"/>
        <end position="2337"/>
    </location>
</feature>
<dbReference type="PROSITE" id="PS52019">
    <property type="entry name" value="PKS_MFAS_DH"/>
    <property type="match status" value="1"/>
</dbReference>